<organism evidence="1 2">
    <name type="scientific">Falsiruegeria mediterranea M17</name>
    <dbReference type="NCBI Taxonomy" id="1200281"/>
    <lineage>
        <taxon>Bacteria</taxon>
        <taxon>Pseudomonadati</taxon>
        <taxon>Pseudomonadota</taxon>
        <taxon>Alphaproteobacteria</taxon>
        <taxon>Rhodobacterales</taxon>
        <taxon>Roseobacteraceae</taxon>
        <taxon>Falsiruegeria</taxon>
    </lineage>
</organism>
<dbReference type="Proteomes" id="UP000244898">
    <property type="component" value="Unassembled WGS sequence"/>
</dbReference>
<name>A0A2R8CAI0_9RHOB</name>
<evidence type="ECO:0000313" key="1">
    <source>
        <dbReference type="EMBL" id="SPJ29450.1"/>
    </source>
</evidence>
<evidence type="ECO:0000313" key="2">
    <source>
        <dbReference type="Proteomes" id="UP000244898"/>
    </source>
</evidence>
<accession>A0A2R8CAI0</accession>
<dbReference type="EMBL" id="ONZG01000007">
    <property type="protein sequence ID" value="SPJ29450.1"/>
    <property type="molecule type" value="Genomic_DNA"/>
</dbReference>
<reference evidence="2" key="1">
    <citation type="submission" date="2018-03" db="EMBL/GenBank/DDBJ databases">
        <authorList>
            <person name="Rodrigo-Torres L."/>
            <person name="Arahal R. D."/>
            <person name="Lucena T."/>
        </authorList>
    </citation>
    <scope>NUCLEOTIDE SEQUENCE [LARGE SCALE GENOMIC DNA]</scope>
    <source>
        <strain evidence="2">CECT 7615</strain>
    </source>
</reference>
<keyword evidence="2" id="KW-1185">Reference proteome</keyword>
<proteinExistence type="predicted"/>
<protein>
    <submittedName>
        <fullName evidence="1">Uncharacterized protein</fullName>
    </submittedName>
</protein>
<gene>
    <name evidence="1" type="ORF">TRM7615_02969</name>
</gene>
<dbReference type="AlphaFoldDB" id="A0A2R8CAI0"/>
<sequence length="126" mass="14026">MNMLKIALLALTLSADGELPMQVTETNDWVENAMQYERSAQLYKATGVEAVETVCGEHDLPLSEIPAFAAPAPEPFRFRMTIGQNGRFRIDPLGERQSCTLSNDWPNRASCPLSGQTVDLERYACF</sequence>